<dbReference type="AlphaFoldDB" id="A0A699ZGY9"/>
<proteinExistence type="predicted"/>
<keyword evidence="3" id="KW-1185">Reference proteome</keyword>
<protein>
    <submittedName>
        <fullName evidence="2">Uncharacterized protein</fullName>
    </submittedName>
</protein>
<evidence type="ECO:0000313" key="3">
    <source>
        <dbReference type="Proteomes" id="UP000485058"/>
    </source>
</evidence>
<dbReference type="EMBL" id="BLLF01000776">
    <property type="protein sequence ID" value="GFH14872.1"/>
    <property type="molecule type" value="Genomic_DNA"/>
</dbReference>
<feature type="non-terminal residue" evidence="2">
    <location>
        <position position="43"/>
    </location>
</feature>
<organism evidence="2 3">
    <name type="scientific">Haematococcus lacustris</name>
    <name type="common">Green alga</name>
    <name type="synonym">Haematococcus pluvialis</name>
    <dbReference type="NCBI Taxonomy" id="44745"/>
    <lineage>
        <taxon>Eukaryota</taxon>
        <taxon>Viridiplantae</taxon>
        <taxon>Chlorophyta</taxon>
        <taxon>core chlorophytes</taxon>
        <taxon>Chlorophyceae</taxon>
        <taxon>CS clade</taxon>
        <taxon>Chlamydomonadales</taxon>
        <taxon>Haematococcaceae</taxon>
        <taxon>Haematococcus</taxon>
    </lineage>
</organism>
<feature type="compositionally biased region" description="Polar residues" evidence="1">
    <location>
        <begin position="11"/>
        <end position="21"/>
    </location>
</feature>
<gene>
    <name evidence="2" type="ORF">HaLaN_11003</name>
</gene>
<evidence type="ECO:0000256" key="1">
    <source>
        <dbReference type="SAM" id="MobiDB-lite"/>
    </source>
</evidence>
<evidence type="ECO:0000313" key="2">
    <source>
        <dbReference type="EMBL" id="GFH14872.1"/>
    </source>
</evidence>
<name>A0A699ZGY9_HAELA</name>
<dbReference type="Proteomes" id="UP000485058">
    <property type="component" value="Unassembled WGS sequence"/>
</dbReference>
<sequence>MLPLMAHRASTRNVRNSNGGPLSCCQTMLASKALGQVLRSGSS</sequence>
<reference evidence="2 3" key="1">
    <citation type="submission" date="2020-02" db="EMBL/GenBank/DDBJ databases">
        <title>Draft genome sequence of Haematococcus lacustris strain NIES-144.</title>
        <authorList>
            <person name="Morimoto D."/>
            <person name="Nakagawa S."/>
            <person name="Yoshida T."/>
            <person name="Sawayama S."/>
        </authorList>
    </citation>
    <scope>NUCLEOTIDE SEQUENCE [LARGE SCALE GENOMIC DNA]</scope>
    <source>
        <strain evidence="2 3">NIES-144</strain>
    </source>
</reference>
<comment type="caution">
    <text evidence="2">The sequence shown here is derived from an EMBL/GenBank/DDBJ whole genome shotgun (WGS) entry which is preliminary data.</text>
</comment>
<accession>A0A699ZGY9</accession>
<feature type="region of interest" description="Disordered" evidence="1">
    <location>
        <begin position="1"/>
        <end position="21"/>
    </location>
</feature>